<dbReference type="AlphaFoldDB" id="A0A8E2DY59"/>
<protein>
    <submittedName>
        <fullName evidence="1">Uncharacterized protein</fullName>
    </submittedName>
</protein>
<dbReference type="EMBL" id="KV745635">
    <property type="protein sequence ID" value="OCK73851.1"/>
    <property type="molecule type" value="Genomic_DNA"/>
</dbReference>
<reference evidence="1 2" key="1">
    <citation type="journal article" date="2016" name="Nat. Commun.">
        <title>Ectomycorrhizal ecology is imprinted in the genome of the dominant symbiotic fungus Cenococcum geophilum.</title>
        <authorList>
            <consortium name="DOE Joint Genome Institute"/>
            <person name="Peter M."/>
            <person name="Kohler A."/>
            <person name="Ohm R.A."/>
            <person name="Kuo A."/>
            <person name="Krutzmann J."/>
            <person name="Morin E."/>
            <person name="Arend M."/>
            <person name="Barry K.W."/>
            <person name="Binder M."/>
            <person name="Choi C."/>
            <person name="Clum A."/>
            <person name="Copeland A."/>
            <person name="Grisel N."/>
            <person name="Haridas S."/>
            <person name="Kipfer T."/>
            <person name="LaButti K."/>
            <person name="Lindquist E."/>
            <person name="Lipzen A."/>
            <person name="Maire R."/>
            <person name="Meier B."/>
            <person name="Mihaltcheva S."/>
            <person name="Molinier V."/>
            <person name="Murat C."/>
            <person name="Poggeler S."/>
            <person name="Quandt C.A."/>
            <person name="Sperisen C."/>
            <person name="Tritt A."/>
            <person name="Tisserant E."/>
            <person name="Crous P.W."/>
            <person name="Henrissat B."/>
            <person name="Nehls U."/>
            <person name="Egli S."/>
            <person name="Spatafora J.W."/>
            <person name="Grigoriev I.V."/>
            <person name="Martin F.M."/>
        </authorList>
    </citation>
    <scope>NUCLEOTIDE SEQUENCE [LARGE SCALE GENOMIC DNA]</scope>
    <source>
        <strain evidence="1 2">CBS 459.81</strain>
    </source>
</reference>
<accession>A0A8E2DY59</accession>
<gene>
    <name evidence="1" type="ORF">K432DRAFT_398562</name>
</gene>
<evidence type="ECO:0000313" key="2">
    <source>
        <dbReference type="Proteomes" id="UP000250266"/>
    </source>
</evidence>
<organism evidence="1 2">
    <name type="scientific">Lepidopterella palustris CBS 459.81</name>
    <dbReference type="NCBI Taxonomy" id="1314670"/>
    <lineage>
        <taxon>Eukaryota</taxon>
        <taxon>Fungi</taxon>
        <taxon>Dikarya</taxon>
        <taxon>Ascomycota</taxon>
        <taxon>Pezizomycotina</taxon>
        <taxon>Dothideomycetes</taxon>
        <taxon>Pleosporomycetidae</taxon>
        <taxon>Mytilinidiales</taxon>
        <taxon>Argynnaceae</taxon>
        <taxon>Lepidopterella</taxon>
    </lineage>
</organism>
<sequence length="283" mass="32704">MWTIAENPIKSLFYKVDRDFEKDLLSYLNIYDILSLLCATGAILSKSQHTKYMQVIRYIFPDDQWCERMQAIGCTPILTGKDLQLIQRAVTDPSFYRYLVGKRLTILCVIASEPIIVPPPKCMHVSPFYFRKSEINPFVCVPMSEGQRFFCSRRKSCANCQEHVQTSTDIQEQNSRVRVLVKTAFCLGWNTVTPAQIIENRVRMTIAMEQNDRIRLIGESARMLPYIAVMRSNEMVATATRRQALTAQTRSSRGKAIFEIPFHSEPSKDAKTVARDRWLWLVF</sequence>
<dbReference type="Proteomes" id="UP000250266">
    <property type="component" value="Unassembled WGS sequence"/>
</dbReference>
<keyword evidence="2" id="KW-1185">Reference proteome</keyword>
<evidence type="ECO:0000313" key="1">
    <source>
        <dbReference type="EMBL" id="OCK73851.1"/>
    </source>
</evidence>
<proteinExistence type="predicted"/>
<name>A0A8E2DY59_9PEZI</name>